<name>A0A2K3KZ88_TRIPR</name>
<dbReference type="PANTHER" id="PTHR35516">
    <property type="entry name" value="CYTOCHROME B6-F COMPLEX SUBUNIT 5"/>
    <property type="match status" value="1"/>
</dbReference>
<reference evidence="1 2" key="2">
    <citation type="journal article" date="2017" name="Front. Plant Sci.">
        <title>Gene Classification and Mining of Molecular Markers Useful in Red Clover (Trifolium pratense) Breeding.</title>
        <authorList>
            <person name="Istvanek J."/>
            <person name="Dluhosova J."/>
            <person name="Dluhos P."/>
            <person name="Patkova L."/>
            <person name="Nedelnik J."/>
            <person name="Repkova J."/>
        </authorList>
    </citation>
    <scope>NUCLEOTIDE SEQUENCE [LARGE SCALE GENOMIC DNA]</scope>
    <source>
        <strain evidence="2">cv. Tatra</strain>
        <tissue evidence="1">Young leaves</tissue>
    </source>
</reference>
<gene>
    <name evidence="1" type="ORF">L195_g027480</name>
</gene>
<dbReference type="AlphaFoldDB" id="A0A2K3KZ88"/>
<protein>
    <submittedName>
        <fullName evidence="1">Uncharacterized protein</fullName>
    </submittedName>
</protein>
<evidence type="ECO:0000313" key="2">
    <source>
        <dbReference type="Proteomes" id="UP000236291"/>
    </source>
</evidence>
<dbReference type="PANTHER" id="PTHR35516:SF11">
    <property type="entry name" value="CYTOCHROME B6-F COMPLEX SUBUNIT 5"/>
    <property type="match status" value="1"/>
</dbReference>
<dbReference type="Proteomes" id="UP000236291">
    <property type="component" value="Unassembled WGS sequence"/>
</dbReference>
<accession>A0A2K3KZ88</accession>
<sequence>MLSHRGMIHDNTCPRVRIAHNLREGNACADYLAKLGARNNDAFSIMASPPARINLLLLDDASETCFYH</sequence>
<dbReference type="EMBL" id="ASHM01023531">
    <property type="protein sequence ID" value="PNX71600.1"/>
    <property type="molecule type" value="Genomic_DNA"/>
</dbReference>
<reference evidence="1 2" key="1">
    <citation type="journal article" date="2014" name="Am. J. Bot.">
        <title>Genome assembly and annotation for red clover (Trifolium pratense; Fabaceae).</title>
        <authorList>
            <person name="Istvanek J."/>
            <person name="Jaros M."/>
            <person name="Krenek A."/>
            <person name="Repkova J."/>
        </authorList>
    </citation>
    <scope>NUCLEOTIDE SEQUENCE [LARGE SCALE GENOMIC DNA]</scope>
    <source>
        <strain evidence="2">cv. Tatra</strain>
        <tissue evidence="1">Young leaves</tissue>
    </source>
</reference>
<comment type="caution">
    <text evidence="1">The sequence shown here is derived from an EMBL/GenBank/DDBJ whole genome shotgun (WGS) entry which is preliminary data.</text>
</comment>
<proteinExistence type="predicted"/>
<organism evidence="1 2">
    <name type="scientific">Trifolium pratense</name>
    <name type="common">Red clover</name>
    <dbReference type="NCBI Taxonomy" id="57577"/>
    <lineage>
        <taxon>Eukaryota</taxon>
        <taxon>Viridiplantae</taxon>
        <taxon>Streptophyta</taxon>
        <taxon>Embryophyta</taxon>
        <taxon>Tracheophyta</taxon>
        <taxon>Spermatophyta</taxon>
        <taxon>Magnoliopsida</taxon>
        <taxon>eudicotyledons</taxon>
        <taxon>Gunneridae</taxon>
        <taxon>Pentapetalae</taxon>
        <taxon>rosids</taxon>
        <taxon>fabids</taxon>
        <taxon>Fabales</taxon>
        <taxon>Fabaceae</taxon>
        <taxon>Papilionoideae</taxon>
        <taxon>50 kb inversion clade</taxon>
        <taxon>NPAAA clade</taxon>
        <taxon>Hologalegina</taxon>
        <taxon>IRL clade</taxon>
        <taxon>Trifolieae</taxon>
        <taxon>Trifolium</taxon>
    </lineage>
</organism>
<evidence type="ECO:0000313" key="1">
    <source>
        <dbReference type="EMBL" id="PNX71600.1"/>
    </source>
</evidence>